<dbReference type="eggNOG" id="ENOG502ZFQ0">
    <property type="taxonomic scope" value="Bacteria"/>
</dbReference>
<dbReference type="Proteomes" id="UP000000263">
    <property type="component" value="Chromosome"/>
</dbReference>
<accession>A7NPC1</accession>
<dbReference type="OrthoDB" id="164672at2"/>
<protein>
    <submittedName>
        <fullName evidence="1">Uncharacterized protein</fullName>
    </submittedName>
</protein>
<organism evidence="1 2">
    <name type="scientific">Roseiflexus castenholzii (strain DSM 13941 / HLO8)</name>
    <dbReference type="NCBI Taxonomy" id="383372"/>
    <lineage>
        <taxon>Bacteria</taxon>
        <taxon>Bacillati</taxon>
        <taxon>Chloroflexota</taxon>
        <taxon>Chloroflexia</taxon>
        <taxon>Chloroflexales</taxon>
        <taxon>Roseiflexineae</taxon>
        <taxon>Roseiflexaceae</taxon>
        <taxon>Roseiflexus</taxon>
    </lineage>
</organism>
<dbReference type="AlphaFoldDB" id="A7NPC1"/>
<evidence type="ECO:0000313" key="1">
    <source>
        <dbReference type="EMBL" id="ABU59417.1"/>
    </source>
</evidence>
<proteinExistence type="predicted"/>
<reference evidence="1 2" key="1">
    <citation type="submission" date="2007-08" db="EMBL/GenBank/DDBJ databases">
        <title>Complete sequence of Roseiflexus castenholzii DSM 13941.</title>
        <authorList>
            <consortium name="US DOE Joint Genome Institute"/>
            <person name="Copeland A."/>
            <person name="Lucas S."/>
            <person name="Lapidus A."/>
            <person name="Barry K."/>
            <person name="Glavina del Rio T."/>
            <person name="Dalin E."/>
            <person name="Tice H."/>
            <person name="Pitluck S."/>
            <person name="Thompson L.S."/>
            <person name="Brettin T."/>
            <person name="Bruce D."/>
            <person name="Detter J.C."/>
            <person name="Han C."/>
            <person name="Tapia R."/>
            <person name="Schmutz J."/>
            <person name="Larimer F."/>
            <person name="Land M."/>
            <person name="Hauser L."/>
            <person name="Kyrpides N."/>
            <person name="Mikhailova N."/>
            <person name="Bryant D.A."/>
            <person name="Hanada S."/>
            <person name="Tsukatani Y."/>
            <person name="Richardson P."/>
        </authorList>
    </citation>
    <scope>NUCLEOTIDE SEQUENCE [LARGE SCALE GENOMIC DNA]</scope>
    <source>
        <strain evidence="2">DSM 13941 / HLO8</strain>
    </source>
</reference>
<evidence type="ECO:0000313" key="2">
    <source>
        <dbReference type="Proteomes" id="UP000000263"/>
    </source>
</evidence>
<dbReference type="EMBL" id="CP000804">
    <property type="protein sequence ID" value="ABU59417.1"/>
    <property type="molecule type" value="Genomic_DNA"/>
</dbReference>
<dbReference type="KEGG" id="rca:Rcas_3367"/>
<name>A7NPC1_ROSCS</name>
<keyword evidence="2" id="KW-1185">Reference proteome</keyword>
<gene>
    <name evidence="1" type="ordered locus">Rcas_3367</name>
</gene>
<dbReference type="STRING" id="383372.Rcas_3367"/>
<sequence>MRQRTDSHGTLSEQALYEYADLLALRLYQDLGRRCYLLSRQDIIELIHPYTDTLDRRDRRALSWLVWNLLQEGAEIEYEIDQA</sequence>
<dbReference type="HOGENOM" id="CLU_2583314_0_0_0"/>